<accession>A0ABR3YZ63</accession>
<dbReference type="InterPro" id="IPR022880">
    <property type="entry name" value="DNApol_IV"/>
</dbReference>
<evidence type="ECO:0000256" key="1">
    <source>
        <dbReference type="ARBA" id="ARBA00004173"/>
    </source>
</evidence>
<feature type="compositionally biased region" description="Basic residues" evidence="4">
    <location>
        <begin position="605"/>
        <end position="619"/>
    </location>
</feature>
<dbReference type="Gene3D" id="3.30.70.270">
    <property type="match status" value="1"/>
</dbReference>
<dbReference type="InterPro" id="IPR001126">
    <property type="entry name" value="UmuC"/>
</dbReference>
<dbReference type="InterPro" id="IPR050116">
    <property type="entry name" value="DNA_polymerase-Y"/>
</dbReference>
<keyword evidence="7" id="KW-1185">Reference proteome</keyword>
<evidence type="ECO:0000313" key="7">
    <source>
        <dbReference type="Proteomes" id="UP001583280"/>
    </source>
</evidence>
<feature type="region of interest" description="Disordered" evidence="4">
    <location>
        <begin position="589"/>
        <end position="630"/>
    </location>
</feature>
<feature type="compositionally biased region" description="Polar residues" evidence="4">
    <location>
        <begin position="1"/>
        <end position="10"/>
    </location>
</feature>
<keyword evidence="3" id="KW-0496">Mitochondrion</keyword>
<feature type="domain" description="UmuC" evidence="5">
    <location>
        <begin position="125"/>
        <end position="304"/>
    </location>
</feature>
<evidence type="ECO:0000313" key="6">
    <source>
        <dbReference type="EMBL" id="KAL1893691.1"/>
    </source>
</evidence>
<dbReference type="Pfam" id="PF11799">
    <property type="entry name" value="IMS_C"/>
    <property type="match status" value="1"/>
</dbReference>
<name>A0ABR3YZ63_9PEZI</name>
<evidence type="ECO:0000256" key="4">
    <source>
        <dbReference type="SAM" id="MobiDB-lite"/>
    </source>
</evidence>
<gene>
    <name evidence="6" type="ORF">Cpir12675_003989</name>
</gene>
<dbReference type="EMBL" id="JAWDJO010000104">
    <property type="protein sequence ID" value="KAL1893691.1"/>
    <property type="molecule type" value="Genomic_DNA"/>
</dbReference>
<protein>
    <recommendedName>
        <fullName evidence="2">DNA polymerase kappa</fullName>
    </recommendedName>
</protein>
<dbReference type="PROSITE" id="PS50173">
    <property type="entry name" value="UMUC"/>
    <property type="match status" value="1"/>
</dbReference>
<reference evidence="6 7" key="1">
    <citation type="journal article" date="2024" name="IMA Fungus">
        <title>IMA Genome - F19 : A genome assembly and annotation guide to empower mycologists, including annotated draft genome sequences of Ceratocystis pirilliformis, Diaporthe australafricana, Fusarium ophioides, Paecilomyces lecythidis, and Sporothrix stenoceras.</title>
        <authorList>
            <person name="Aylward J."/>
            <person name="Wilson A.M."/>
            <person name="Visagie C.M."/>
            <person name="Spraker J."/>
            <person name="Barnes I."/>
            <person name="Buitendag C."/>
            <person name="Ceriani C."/>
            <person name="Del Mar Angel L."/>
            <person name="du Plessis D."/>
            <person name="Fuchs T."/>
            <person name="Gasser K."/>
            <person name="Kramer D."/>
            <person name="Li W."/>
            <person name="Munsamy K."/>
            <person name="Piso A."/>
            <person name="Price J.L."/>
            <person name="Sonnekus B."/>
            <person name="Thomas C."/>
            <person name="van der Nest A."/>
            <person name="van Dijk A."/>
            <person name="van Heerden A."/>
            <person name="van Vuuren N."/>
            <person name="Yilmaz N."/>
            <person name="Duong T.A."/>
            <person name="van der Merwe N.A."/>
            <person name="Wingfield M.J."/>
            <person name="Wingfield B.D."/>
        </authorList>
    </citation>
    <scope>NUCLEOTIDE SEQUENCE [LARGE SCALE GENOMIC DNA]</scope>
    <source>
        <strain evidence="6 7">CMW 12675</strain>
    </source>
</reference>
<dbReference type="Gene3D" id="3.30.160.60">
    <property type="entry name" value="Classic Zinc Finger"/>
    <property type="match status" value="1"/>
</dbReference>
<evidence type="ECO:0000259" key="5">
    <source>
        <dbReference type="PROSITE" id="PS50173"/>
    </source>
</evidence>
<dbReference type="InterPro" id="IPR043502">
    <property type="entry name" value="DNA/RNA_pol_sf"/>
</dbReference>
<dbReference type="NCBIfam" id="NF002677">
    <property type="entry name" value="PRK02406.1"/>
    <property type="match status" value="1"/>
</dbReference>
<feature type="region of interest" description="Disordered" evidence="4">
    <location>
        <begin position="1"/>
        <end position="33"/>
    </location>
</feature>
<dbReference type="SUPFAM" id="SSF100879">
    <property type="entry name" value="Lesion bypass DNA polymerase (Y-family), little finger domain"/>
    <property type="match status" value="1"/>
</dbReference>
<organism evidence="6 7">
    <name type="scientific">Ceratocystis pirilliformis</name>
    <dbReference type="NCBI Taxonomy" id="259994"/>
    <lineage>
        <taxon>Eukaryota</taxon>
        <taxon>Fungi</taxon>
        <taxon>Dikarya</taxon>
        <taxon>Ascomycota</taxon>
        <taxon>Pezizomycotina</taxon>
        <taxon>Sordariomycetes</taxon>
        <taxon>Hypocreomycetidae</taxon>
        <taxon>Microascales</taxon>
        <taxon>Ceratocystidaceae</taxon>
        <taxon>Ceratocystis</taxon>
    </lineage>
</organism>
<dbReference type="Gene3D" id="1.10.150.20">
    <property type="entry name" value="5' to 3' exonuclease, C-terminal subdomain"/>
    <property type="match status" value="1"/>
</dbReference>
<evidence type="ECO:0000256" key="2">
    <source>
        <dbReference type="ARBA" id="ARBA00016178"/>
    </source>
</evidence>
<comment type="caution">
    <text evidence="6">The sequence shown here is derived from an EMBL/GenBank/DDBJ whole genome shotgun (WGS) entry which is preliminary data.</text>
</comment>
<dbReference type="InterPro" id="IPR036775">
    <property type="entry name" value="DNA_pol_Y-fam_lit_finger_sf"/>
</dbReference>
<dbReference type="Gene3D" id="3.30.1490.100">
    <property type="entry name" value="DNA polymerase, Y-family, little finger domain"/>
    <property type="match status" value="1"/>
</dbReference>
<dbReference type="Gene3D" id="1.10.150.810">
    <property type="match status" value="1"/>
</dbReference>
<dbReference type="InterPro" id="IPR017961">
    <property type="entry name" value="DNA_pol_Y-fam_little_finger"/>
</dbReference>
<dbReference type="Gene3D" id="3.40.1170.60">
    <property type="match status" value="1"/>
</dbReference>
<dbReference type="Pfam" id="PF00817">
    <property type="entry name" value="IMS"/>
    <property type="match status" value="1"/>
</dbReference>
<dbReference type="SUPFAM" id="SSF56672">
    <property type="entry name" value="DNA/RNA polymerases"/>
    <property type="match status" value="1"/>
</dbReference>
<dbReference type="CDD" id="cd03586">
    <property type="entry name" value="PolY_Pol_IV_kappa"/>
    <property type="match status" value="1"/>
</dbReference>
<dbReference type="PANTHER" id="PTHR11076">
    <property type="entry name" value="DNA REPAIR POLYMERASE UMUC / TRANSFERASE FAMILY MEMBER"/>
    <property type="match status" value="1"/>
</dbReference>
<evidence type="ECO:0000256" key="3">
    <source>
        <dbReference type="ARBA" id="ARBA00023128"/>
    </source>
</evidence>
<feature type="compositionally biased region" description="Basic and acidic residues" evidence="4">
    <location>
        <begin position="620"/>
        <end position="630"/>
    </location>
</feature>
<sequence>MAPVTTNHLQFENLEHANSDDTGPDAAQDRDVEHKSLKYHLLGQSATKAGLAPDQSKISEIIYEASKGSKFFQREEQKDKILSEKIEKLKAKAKGLPEGVLFKAARDADLLLAELEATRDLSQHIVHVDCDAFFAAVEELDRPELKDVPFAVGQGVLTTANYHARKFGCRSGMASFVAKKLCPHLILLPINHAKYKAKAEEVRNVLVDYDPRFESASIDEAYVNITAYCTEHQLTPEAAVDKMRSEVHIKTQITVSAGIAPNARIAKICSNVNKPNGQFCVVNQRDAIMSFIGALPTRKVNGIGRVLERELAGALNIHTCADLYTQRQFLALLFGDKAFHFLARVYLGLGRTNVQPAEEYKRKSVGTESTFGELSGAEALQNKLRVISEALEKDLAKHEVKGRTLVLKVKLHTFEILTRQAISPRPLASAEDLFTCALPILAKLQAENNKMTLRLMGLRCTNLLSTKKADPLAFFGVQNRPVENNGISTPRPSLPLSTEEEWEEWPAEELFPAEQDTEFAVPQDDGNMAKAEARISHTGSATTKTRQEEPAERDLWDCPICLHPQQPEERSFNEHIDLCLSRQTIRDAVEESSSVGTYPETVVQVRRRGSNKKRGRSHRTKDPKQKKLCF</sequence>
<dbReference type="InterPro" id="IPR043128">
    <property type="entry name" value="Rev_trsase/Diguanyl_cyclase"/>
</dbReference>
<proteinExistence type="predicted"/>
<dbReference type="Proteomes" id="UP001583280">
    <property type="component" value="Unassembled WGS sequence"/>
</dbReference>
<dbReference type="PANTHER" id="PTHR11076:SF33">
    <property type="entry name" value="DNA POLYMERASE KAPPA"/>
    <property type="match status" value="1"/>
</dbReference>
<comment type="subcellular location">
    <subcellularLocation>
        <location evidence="1">Mitochondrion</location>
    </subcellularLocation>
</comment>